<dbReference type="EMBL" id="OQ829281">
    <property type="protein sequence ID" value="WHS68275.1"/>
    <property type="molecule type" value="Genomic_DNA"/>
</dbReference>
<proteinExistence type="predicted"/>
<evidence type="ECO:0000313" key="2">
    <source>
        <dbReference type="Proteomes" id="UP001223176"/>
    </source>
</evidence>
<name>A0AAF0KYB7_9CAUD</name>
<keyword evidence="2" id="KW-1185">Reference proteome</keyword>
<protein>
    <submittedName>
        <fullName evidence="1">Uncharacterized protein</fullName>
    </submittedName>
</protein>
<organism evidence="1 2">
    <name type="scientific">phage PKM.Lu.22.1</name>
    <dbReference type="NCBI Taxonomy" id="3049197"/>
    <lineage>
        <taxon>Viruses</taxon>
        <taxon>Duplodnaviria</taxon>
        <taxon>Heunggongvirae</taxon>
        <taxon>Uroviricota</taxon>
        <taxon>Caudoviricetes</taxon>
        <taxon>Grimontviridae</taxon>
    </lineage>
</organism>
<evidence type="ECO:0000313" key="1">
    <source>
        <dbReference type="EMBL" id="WHS68275.1"/>
    </source>
</evidence>
<accession>A0AAF0KYB7</accession>
<sequence>MDDSLKNILIGVATALSVASIGVGVNTYVDVQVLKSNQTEQKDLVKTTQDILTRIDKTQAVQAETIKALSEVVNNLNDREKTK</sequence>
<dbReference type="Proteomes" id="UP001223176">
    <property type="component" value="Segment"/>
</dbReference>
<reference evidence="1" key="1">
    <citation type="submission" date="2023-04" db="EMBL/GenBank/DDBJ databases">
        <title>Isolation and Characterization of Novel Plasmid-specific Phages Infecting Bacteria Carrying Diverse Conjugative Plasmids.</title>
        <authorList>
            <person name="Parra B."/>
            <person name="Cockx B."/>
            <person name="Lutz V.T."/>
            <person name="Bronsted L."/>
            <person name="Smets B.F."/>
            <person name="Dechesne A."/>
        </authorList>
    </citation>
    <scope>NUCLEOTIDE SEQUENCE</scope>
</reference>